<dbReference type="CDD" id="cd00077">
    <property type="entry name" value="HDc"/>
    <property type="match status" value="1"/>
</dbReference>
<gene>
    <name evidence="3" type="ORF">JMA_37160</name>
</gene>
<dbReference type="EMBL" id="CP009417">
    <property type="protein sequence ID" value="AJD93034.1"/>
    <property type="molecule type" value="Genomic_DNA"/>
</dbReference>
<dbReference type="SMART" id="SM00471">
    <property type="entry name" value="HDc"/>
    <property type="match status" value="1"/>
</dbReference>
<dbReference type="BioCyc" id="JESP1508404:G14D9-13000-MONOMER"/>
<evidence type="ECO:0000313" key="3">
    <source>
        <dbReference type="EMBL" id="AJD93034.1"/>
    </source>
</evidence>
<dbReference type="AlphaFoldDB" id="A0A0B5AYG3"/>
<dbReference type="KEGG" id="jeo:JMA_37160"/>
<geneLocation type="plasmid" evidence="4"/>
<evidence type="ECO:0000256" key="1">
    <source>
        <dbReference type="SAM" id="MobiDB-lite"/>
    </source>
</evidence>
<accession>A0A0B5AYG3</accession>
<dbReference type="InterPro" id="IPR003607">
    <property type="entry name" value="HD/PDEase_dom"/>
</dbReference>
<dbReference type="Pfam" id="PF13328">
    <property type="entry name" value="HD_4"/>
    <property type="match status" value="1"/>
</dbReference>
<evidence type="ECO:0000259" key="2">
    <source>
        <dbReference type="SMART" id="SM00471"/>
    </source>
</evidence>
<dbReference type="GO" id="GO:0008893">
    <property type="term" value="F:guanosine-3',5'-bis(diphosphate) 3'-diphosphatase activity"/>
    <property type="evidence" value="ECO:0007669"/>
    <property type="project" value="TreeGrafter"/>
</dbReference>
<keyword evidence="4" id="KW-1185">Reference proteome</keyword>
<feature type="compositionally biased region" description="Basic and acidic residues" evidence="1">
    <location>
        <begin position="12"/>
        <end position="25"/>
    </location>
</feature>
<organism evidence="3 4">
    <name type="scientific">Jeotgalibacillus malaysiensis</name>
    <dbReference type="NCBI Taxonomy" id="1508404"/>
    <lineage>
        <taxon>Bacteria</taxon>
        <taxon>Bacillati</taxon>
        <taxon>Bacillota</taxon>
        <taxon>Bacilli</taxon>
        <taxon>Bacillales</taxon>
        <taxon>Caryophanaceae</taxon>
        <taxon>Jeotgalibacillus</taxon>
    </lineage>
</organism>
<keyword evidence="3" id="KW-0614">Plasmid</keyword>
<proteinExistence type="predicted"/>
<dbReference type="HOGENOM" id="CLU_084517_1_0_9"/>
<protein>
    <recommendedName>
        <fullName evidence="2">HD/PDEase domain-containing protein</fullName>
    </recommendedName>
</protein>
<feature type="region of interest" description="Disordered" evidence="1">
    <location>
        <begin position="1"/>
        <end position="28"/>
    </location>
</feature>
<feature type="domain" description="HD/PDEase" evidence="2">
    <location>
        <begin position="25"/>
        <end position="131"/>
    </location>
</feature>
<dbReference type="PANTHER" id="PTHR46246:SF1">
    <property type="entry name" value="GUANOSINE-3',5'-BIS(DIPHOSPHATE) 3'-PYROPHOSPHOHYDROLASE MESH1"/>
    <property type="match status" value="1"/>
</dbReference>
<dbReference type="SUPFAM" id="SSF109604">
    <property type="entry name" value="HD-domain/PDEase-like"/>
    <property type="match status" value="1"/>
</dbReference>
<dbReference type="Proteomes" id="UP000031449">
    <property type="component" value="Plasmid unnamed"/>
</dbReference>
<dbReference type="OrthoDB" id="9802385at2"/>
<sequence length="199" mass="22863">MSNTRLTQALKYGKEKHEGQTRKTDGTPMFNHPIRVAGILKDAGFDEEVVMAGYLHDTVEDTDATLEEIEKLFGKRVAEIVAGNTENKDDSWEERKQHTIDWIAEAPIEVRALIVADKLDNLRSMVKAYQQEGETLFTHFKRGKEEQLWYFKGVANKMRNPADNLFNKNHCDFPLYFDTYESLVTNFEALIQGESNEGK</sequence>
<dbReference type="Gene3D" id="1.10.3210.10">
    <property type="entry name" value="Hypothetical protein af1432"/>
    <property type="match status" value="1"/>
</dbReference>
<dbReference type="InterPro" id="IPR052194">
    <property type="entry name" value="MESH1"/>
</dbReference>
<name>A0A0B5AYG3_9BACL</name>
<reference evidence="3 4" key="1">
    <citation type="submission" date="2014-08" db="EMBL/GenBank/DDBJ databases">
        <title>Complete genome of a marine bacteria Jeotgalibacillus malaysiensis.</title>
        <authorList>
            <person name="Yaakop A.S."/>
            <person name="Chan K.-G."/>
            <person name="Goh K.M."/>
        </authorList>
    </citation>
    <scope>NUCLEOTIDE SEQUENCE [LARGE SCALE GENOMIC DNA]</scope>
    <source>
        <strain evidence="3 4">D5</strain>
        <plasmid evidence="4">Plasmid</plasmid>
    </source>
</reference>
<evidence type="ECO:0000313" key="4">
    <source>
        <dbReference type="Proteomes" id="UP000031449"/>
    </source>
</evidence>
<dbReference type="PANTHER" id="PTHR46246">
    <property type="entry name" value="GUANOSINE-3',5'-BIS(DIPHOSPHATE) 3'-PYROPHOSPHOHYDROLASE MESH1"/>
    <property type="match status" value="1"/>
</dbReference>